<dbReference type="Proteomes" id="UP001172102">
    <property type="component" value="Unassembled WGS sequence"/>
</dbReference>
<organism evidence="6 7">
    <name type="scientific">Lasiosphaeris hirsuta</name>
    <dbReference type="NCBI Taxonomy" id="260670"/>
    <lineage>
        <taxon>Eukaryota</taxon>
        <taxon>Fungi</taxon>
        <taxon>Dikarya</taxon>
        <taxon>Ascomycota</taxon>
        <taxon>Pezizomycotina</taxon>
        <taxon>Sordariomycetes</taxon>
        <taxon>Sordariomycetidae</taxon>
        <taxon>Sordariales</taxon>
        <taxon>Lasiosphaeriaceae</taxon>
        <taxon>Lasiosphaeris</taxon>
    </lineage>
</organism>
<feature type="compositionally biased region" description="Low complexity" evidence="4">
    <location>
        <begin position="785"/>
        <end position="803"/>
    </location>
</feature>
<reference evidence="6" key="1">
    <citation type="submission" date="2023-06" db="EMBL/GenBank/DDBJ databases">
        <title>Genome-scale phylogeny and comparative genomics of the fungal order Sordariales.</title>
        <authorList>
            <consortium name="Lawrence Berkeley National Laboratory"/>
            <person name="Hensen N."/>
            <person name="Bonometti L."/>
            <person name="Westerberg I."/>
            <person name="Brannstrom I.O."/>
            <person name="Guillou S."/>
            <person name="Cros-Aarteil S."/>
            <person name="Calhoun S."/>
            <person name="Haridas S."/>
            <person name="Kuo A."/>
            <person name="Mondo S."/>
            <person name="Pangilinan J."/>
            <person name="Riley R."/>
            <person name="Labutti K."/>
            <person name="Andreopoulos B."/>
            <person name="Lipzen A."/>
            <person name="Chen C."/>
            <person name="Yanf M."/>
            <person name="Daum C."/>
            <person name="Ng V."/>
            <person name="Clum A."/>
            <person name="Steindorff A."/>
            <person name="Ohm R."/>
            <person name="Martin F."/>
            <person name="Silar P."/>
            <person name="Natvig D."/>
            <person name="Lalanne C."/>
            <person name="Gautier V."/>
            <person name="Ament-Velasquez S.L."/>
            <person name="Kruys A."/>
            <person name="Hutchinson M.I."/>
            <person name="Powell A.J."/>
            <person name="Barry K."/>
            <person name="Miller A.N."/>
            <person name="Grigoriev I.V."/>
            <person name="Debuchy R."/>
            <person name="Gladieux P."/>
            <person name="Thoren M.H."/>
            <person name="Johannesson H."/>
        </authorList>
    </citation>
    <scope>NUCLEOTIDE SEQUENCE</scope>
    <source>
        <strain evidence="6">SMH4607-1</strain>
    </source>
</reference>
<feature type="compositionally biased region" description="Polar residues" evidence="4">
    <location>
        <begin position="742"/>
        <end position="751"/>
    </location>
</feature>
<dbReference type="PANTHER" id="PTHR24346:SF110">
    <property type="entry name" value="NON-SPECIFIC SERINE_THREONINE PROTEIN KINASE"/>
    <property type="match status" value="1"/>
</dbReference>
<feature type="binding site" evidence="3">
    <location>
        <position position="73"/>
    </location>
    <ligand>
        <name>ATP</name>
        <dbReference type="ChEBI" id="CHEBI:30616"/>
    </ligand>
</feature>
<feature type="compositionally biased region" description="Polar residues" evidence="4">
    <location>
        <begin position="565"/>
        <end position="578"/>
    </location>
</feature>
<dbReference type="GO" id="GO:0005737">
    <property type="term" value="C:cytoplasm"/>
    <property type="evidence" value="ECO:0007669"/>
    <property type="project" value="TreeGrafter"/>
</dbReference>
<dbReference type="SMART" id="SM00220">
    <property type="entry name" value="S_TKc"/>
    <property type="match status" value="1"/>
</dbReference>
<dbReference type="GO" id="GO:0035556">
    <property type="term" value="P:intracellular signal transduction"/>
    <property type="evidence" value="ECO:0007669"/>
    <property type="project" value="TreeGrafter"/>
</dbReference>
<evidence type="ECO:0000256" key="2">
    <source>
        <dbReference type="ARBA" id="ARBA00022840"/>
    </source>
</evidence>
<gene>
    <name evidence="6" type="ORF">B0H67DRAFT_641492</name>
</gene>
<dbReference type="PANTHER" id="PTHR24346">
    <property type="entry name" value="MAP/MICROTUBULE AFFINITY-REGULATING KINASE"/>
    <property type="match status" value="1"/>
</dbReference>
<evidence type="ECO:0000259" key="5">
    <source>
        <dbReference type="PROSITE" id="PS50011"/>
    </source>
</evidence>
<evidence type="ECO:0000313" key="6">
    <source>
        <dbReference type="EMBL" id="KAK0725028.1"/>
    </source>
</evidence>
<dbReference type="InterPro" id="IPR000719">
    <property type="entry name" value="Prot_kinase_dom"/>
</dbReference>
<feature type="region of interest" description="Disordered" evidence="4">
    <location>
        <begin position="534"/>
        <end position="685"/>
    </location>
</feature>
<feature type="compositionally biased region" description="Basic residues" evidence="4">
    <location>
        <begin position="626"/>
        <end position="636"/>
    </location>
</feature>
<keyword evidence="7" id="KW-1185">Reference proteome</keyword>
<keyword evidence="1 3" id="KW-0547">Nucleotide-binding</keyword>
<feature type="region of interest" description="Disordered" evidence="4">
    <location>
        <begin position="716"/>
        <end position="760"/>
    </location>
</feature>
<accession>A0AA40E786</accession>
<evidence type="ECO:0000256" key="4">
    <source>
        <dbReference type="SAM" id="MobiDB-lite"/>
    </source>
</evidence>
<dbReference type="InterPro" id="IPR017441">
    <property type="entry name" value="Protein_kinase_ATP_BS"/>
</dbReference>
<evidence type="ECO:0000313" key="7">
    <source>
        <dbReference type="Proteomes" id="UP001172102"/>
    </source>
</evidence>
<dbReference type="Gene3D" id="1.10.510.10">
    <property type="entry name" value="Transferase(Phosphotransferase) domain 1"/>
    <property type="match status" value="1"/>
</dbReference>
<dbReference type="SUPFAM" id="SSF56112">
    <property type="entry name" value="Protein kinase-like (PK-like)"/>
    <property type="match status" value="1"/>
</dbReference>
<feature type="region of interest" description="Disordered" evidence="4">
    <location>
        <begin position="772"/>
        <end position="847"/>
    </location>
</feature>
<proteinExistence type="predicted"/>
<evidence type="ECO:0000256" key="3">
    <source>
        <dbReference type="PROSITE-ProRule" id="PRU10141"/>
    </source>
</evidence>
<feature type="compositionally biased region" description="Polar residues" evidence="4">
    <location>
        <begin position="585"/>
        <end position="605"/>
    </location>
</feature>
<feature type="compositionally biased region" description="Low complexity" evidence="4">
    <location>
        <begin position="716"/>
        <end position="731"/>
    </location>
</feature>
<dbReference type="GO" id="GO:0005524">
    <property type="term" value="F:ATP binding"/>
    <property type="evidence" value="ECO:0007669"/>
    <property type="project" value="UniProtKB-UniRule"/>
</dbReference>
<sequence>MQTAKVKAEALGRKAKLAHSYQELLDEFSHKDLKSVGNYTLGRLIGKGSFGKVYLATHKLTNGSKVVLKSAKKEDSNLAREIHHHRQFVHPHIARLYEVIVTETLVWLVLEYCPGDELYNYLLQHGKLPVEKVQRTFTQLVGAVCYVHQQSCVHRDLKLENILLDKHENVKLCDFGFTREYEGKANYLQTFCGTICYSAPEMLKGEKYAGEKVDVWSLGVILYALLCGELPFDDDDDAVTRRKILSQEPVYPDHIPADALSLLKTLLSKRPLLRPSLPDILAHPFLAEYALQQQAILKVQHPVPFSTPLEKETLERMRSAGVEIDAVIESVLAQRCDVLAGWWTLLIEKEERKAQRRERKRREREAENRSSRRFSQASSRMNALATVEESQFVQLSDAPPPRTRGRTERRSGHYPNLTIPDMPGLADLVKTANGNMSLSPDGEVPPPPIDKDSIRSVSSSRQRRPIPPPKEGVLRSARSRGSTLHLVTTNDALTVNGSTSQPGDSSKKVKKRPSQAILAHWKNWTHWLFENTRRHKNSNKRGSQSTPNLVDKPSTKEGKSKDSSPRPQTSKYPATSSGTTGGNPLPSSSGHPNHTISPTLSTPSNAYPPGLRGRKSTSSSVSSIRSLHHAHHHSHSKASSTSSNGDSVSTSVSKTPMQPRSPHHSVKVLPATPTSGGFPSNIRLVRDRAGPPMSIFNEGLTYGGVGMGGTSAAASTSLILQQQQQQQQQQQSTFMKPPGSPNPFSTLTNSGSPGGPAGGVLFAKRKRNIFKGPMLSLSGGRDNRSTGSGSASHSRSASASGLGRRSGEITIEEEDEEAEEQAGEREGDDDVEEVDAFSPILQGPGELVEEKIYEEGEEEAAEKPPDLTLRDAVAGVVSAAGTAAAAVVR</sequence>
<dbReference type="FunFam" id="1.10.510.10:FF:000434">
    <property type="entry name" value="Serine/threonine protein kinase"/>
    <property type="match status" value="1"/>
</dbReference>
<feature type="compositionally biased region" description="Basic and acidic residues" evidence="4">
    <location>
        <begin position="553"/>
        <end position="564"/>
    </location>
</feature>
<dbReference type="CDD" id="cd14003">
    <property type="entry name" value="STKc_AMPK-like"/>
    <property type="match status" value="1"/>
</dbReference>
<feature type="compositionally biased region" description="Low complexity" evidence="4">
    <location>
        <begin position="637"/>
        <end position="653"/>
    </location>
</feature>
<evidence type="ECO:0000256" key="1">
    <source>
        <dbReference type="ARBA" id="ARBA00022741"/>
    </source>
</evidence>
<dbReference type="PROSITE" id="PS00108">
    <property type="entry name" value="PROTEIN_KINASE_ST"/>
    <property type="match status" value="1"/>
</dbReference>
<feature type="compositionally biased region" description="Polar residues" evidence="4">
    <location>
        <begin position="479"/>
        <end position="504"/>
    </location>
</feature>
<keyword evidence="2 3" id="KW-0067">ATP-binding</keyword>
<dbReference type="InterPro" id="IPR011009">
    <property type="entry name" value="Kinase-like_dom_sf"/>
</dbReference>
<feature type="domain" description="Protein kinase" evidence="5">
    <location>
        <begin position="39"/>
        <end position="286"/>
    </location>
</feature>
<dbReference type="PROSITE" id="PS50011">
    <property type="entry name" value="PROTEIN_KINASE_DOM"/>
    <property type="match status" value="1"/>
</dbReference>
<dbReference type="GO" id="GO:0004674">
    <property type="term" value="F:protein serine/threonine kinase activity"/>
    <property type="evidence" value="ECO:0007669"/>
    <property type="project" value="TreeGrafter"/>
</dbReference>
<dbReference type="InterPro" id="IPR008271">
    <property type="entry name" value="Ser/Thr_kinase_AS"/>
</dbReference>
<comment type="caution">
    <text evidence="6">The sequence shown here is derived from an EMBL/GenBank/DDBJ whole genome shotgun (WGS) entry which is preliminary data.</text>
</comment>
<name>A0AA40E786_9PEZI</name>
<feature type="compositionally biased region" description="Low complexity" evidence="4">
    <location>
        <begin position="616"/>
        <end position="625"/>
    </location>
</feature>
<dbReference type="AlphaFoldDB" id="A0AA40E786"/>
<feature type="region of interest" description="Disordered" evidence="4">
    <location>
        <begin position="353"/>
        <end position="514"/>
    </location>
</feature>
<dbReference type="Pfam" id="PF00069">
    <property type="entry name" value="Pkinase"/>
    <property type="match status" value="1"/>
</dbReference>
<dbReference type="EMBL" id="JAUKUA010000002">
    <property type="protein sequence ID" value="KAK0725028.1"/>
    <property type="molecule type" value="Genomic_DNA"/>
</dbReference>
<dbReference type="PROSITE" id="PS00107">
    <property type="entry name" value="PROTEIN_KINASE_ATP"/>
    <property type="match status" value="1"/>
</dbReference>
<feature type="compositionally biased region" description="Acidic residues" evidence="4">
    <location>
        <begin position="810"/>
        <end position="835"/>
    </location>
</feature>
<protein>
    <recommendedName>
        <fullName evidence="5">Protein kinase domain-containing protein</fullName>
    </recommendedName>
</protein>